<dbReference type="InterPro" id="IPR011333">
    <property type="entry name" value="SKP1/BTB/POZ_sf"/>
</dbReference>
<accession>A0A9D4Q3K0</accession>
<sequence>MVARNEGERLYRGLREAVTEHLTNKGADALREKAESMMVCVNTLAFLQGGRLRPEQKVKIYRSVILPAITYASPIWWDENCPDCRLKARVIGSSGQVFGLPRPLRYRKVGRQSRRQVASALRLVVEDLGSDFIQLLVDIAYHIPLHDLVGPHNVADMLDLSEKLKLSQLRSHCVEVLERNLQPESCIGSYLLASRRSYDYLTTKAFCYLVGTSIRRLSRRAACNACRVPGIPIYTDGSYTNLSAGAAYVVFDPNQVTASTQNAEPHVMEIRRLLNTIRRRSLIHLYHVPGHAGVYGNEVADYLSQRATRVGLLRRIPSPFRVVRRQFRQELLAMWNDRWRADFRRTELHRWVQDLRDMPSLFPPPQPLIKLVTGHGRFPQYFYRFGLMRYPRCPCGAYSVDMSHVLHACVITTLYTSRIRPQDAYCAGRYAEIL</sequence>
<dbReference type="Gene3D" id="3.30.420.10">
    <property type="entry name" value="Ribonuclease H-like superfamily/Ribonuclease H"/>
    <property type="match status" value="1"/>
</dbReference>
<name>A0A9D4Q3K0_RHISA</name>
<dbReference type="InterPro" id="IPR002156">
    <property type="entry name" value="RNaseH_domain"/>
</dbReference>
<keyword evidence="3" id="KW-1185">Reference proteome</keyword>
<dbReference type="Proteomes" id="UP000821837">
    <property type="component" value="Chromosome 3"/>
</dbReference>
<evidence type="ECO:0000313" key="3">
    <source>
        <dbReference type="Proteomes" id="UP000821837"/>
    </source>
</evidence>
<gene>
    <name evidence="2" type="ORF">HPB52_022449</name>
</gene>
<evidence type="ECO:0000259" key="1">
    <source>
        <dbReference type="Pfam" id="PF00075"/>
    </source>
</evidence>
<dbReference type="EMBL" id="JABSTV010001249">
    <property type="protein sequence ID" value="KAH7963711.1"/>
    <property type="molecule type" value="Genomic_DNA"/>
</dbReference>
<dbReference type="Pfam" id="PF00075">
    <property type="entry name" value="RNase_H"/>
    <property type="match status" value="1"/>
</dbReference>
<comment type="caution">
    <text evidence="2">The sequence shown here is derived from an EMBL/GenBank/DDBJ whole genome shotgun (WGS) entry which is preliminary data.</text>
</comment>
<dbReference type="GO" id="GO:0004523">
    <property type="term" value="F:RNA-DNA hybrid ribonuclease activity"/>
    <property type="evidence" value="ECO:0007669"/>
    <property type="project" value="InterPro"/>
</dbReference>
<dbReference type="SUPFAM" id="SSF53098">
    <property type="entry name" value="Ribonuclease H-like"/>
    <property type="match status" value="1"/>
</dbReference>
<proteinExistence type="predicted"/>
<feature type="domain" description="RNase H type-1" evidence="1">
    <location>
        <begin position="220"/>
        <end position="307"/>
    </location>
</feature>
<dbReference type="InterPro" id="IPR012337">
    <property type="entry name" value="RNaseH-like_sf"/>
</dbReference>
<dbReference type="GO" id="GO:0003676">
    <property type="term" value="F:nucleic acid binding"/>
    <property type="evidence" value="ECO:0007669"/>
    <property type="project" value="InterPro"/>
</dbReference>
<evidence type="ECO:0000313" key="2">
    <source>
        <dbReference type="EMBL" id="KAH7963711.1"/>
    </source>
</evidence>
<dbReference type="VEuPathDB" id="VectorBase:RSAN_057777"/>
<reference evidence="2" key="2">
    <citation type="submission" date="2021-09" db="EMBL/GenBank/DDBJ databases">
        <authorList>
            <person name="Jia N."/>
            <person name="Wang J."/>
            <person name="Shi W."/>
            <person name="Du L."/>
            <person name="Sun Y."/>
            <person name="Zhan W."/>
            <person name="Jiang J."/>
            <person name="Wang Q."/>
            <person name="Zhang B."/>
            <person name="Ji P."/>
            <person name="Sakyi L.B."/>
            <person name="Cui X."/>
            <person name="Yuan T."/>
            <person name="Jiang B."/>
            <person name="Yang W."/>
            <person name="Lam T.T.-Y."/>
            <person name="Chang Q."/>
            <person name="Ding S."/>
            <person name="Wang X."/>
            <person name="Zhu J."/>
            <person name="Ruan X."/>
            <person name="Zhao L."/>
            <person name="Wei J."/>
            <person name="Que T."/>
            <person name="Du C."/>
            <person name="Cheng J."/>
            <person name="Dai P."/>
            <person name="Han X."/>
            <person name="Huang E."/>
            <person name="Gao Y."/>
            <person name="Liu J."/>
            <person name="Shao H."/>
            <person name="Ye R."/>
            <person name="Li L."/>
            <person name="Wei W."/>
            <person name="Wang X."/>
            <person name="Wang C."/>
            <person name="Huo Q."/>
            <person name="Li W."/>
            <person name="Guo W."/>
            <person name="Chen H."/>
            <person name="Chen S."/>
            <person name="Zhou L."/>
            <person name="Zhou L."/>
            <person name="Ni X."/>
            <person name="Tian J."/>
            <person name="Zhou Y."/>
            <person name="Sheng Y."/>
            <person name="Liu T."/>
            <person name="Pan Y."/>
            <person name="Xia L."/>
            <person name="Li J."/>
            <person name="Zhao F."/>
            <person name="Cao W."/>
        </authorList>
    </citation>
    <scope>NUCLEOTIDE SEQUENCE</scope>
    <source>
        <strain evidence="2">Rsan-2018</strain>
        <tissue evidence="2">Larvae</tissue>
    </source>
</reference>
<dbReference type="InterPro" id="IPR036397">
    <property type="entry name" value="RNaseH_sf"/>
</dbReference>
<dbReference type="Gene3D" id="3.30.710.10">
    <property type="entry name" value="Potassium Channel Kv1.1, Chain A"/>
    <property type="match status" value="1"/>
</dbReference>
<protein>
    <recommendedName>
        <fullName evidence="1">RNase H type-1 domain-containing protein</fullName>
    </recommendedName>
</protein>
<reference evidence="2" key="1">
    <citation type="journal article" date="2020" name="Cell">
        <title>Large-Scale Comparative Analyses of Tick Genomes Elucidate Their Genetic Diversity and Vector Capacities.</title>
        <authorList>
            <consortium name="Tick Genome and Microbiome Consortium (TIGMIC)"/>
            <person name="Jia N."/>
            <person name="Wang J."/>
            <person name="Shi W."/>
            <person name="Du L."/>
            <person name="Sun Y."/>
            <person name="Zhan W."/>
            <person name="Jiang J.F."/>
            <person name="Wang Q."/>
            <person name="Zhang B."/>
            <person name="Ji P."/>
            <person name="Bell-Sakyi L."/>
            <person name="Cui X.M."/>
            <person name="Yuan T.T."/>
            <person name="Jiang B.G."/>
            <person name="Yang W.F."/>
            <person name="Lam T.T."/>
            <person name="Chang Q.C."/>
            <person name="Ding S.J."/>
            <person name="Wang X.J."/>
            <person name="Zhu J.G."/>
            <person name="Ruan X.D."/>
            <person name="Zhao L."/>
            <person name="Wei J.T."/>
            <person name="Ye R.Z."/>
            <person name="Que T.C."/>
            <person name="Du C.H."/>
            <person name="Zhou Y.H."/>
            <person name="Cheng J.X."/>
            <person name="Dai P.F."/>
            <person name="Guo W.B."/>
            <person name="Han X.H."/>
            <person name="Huang E.J."/>
            <person name="Li L.F."/>
            <person name="Wei W."/>
            <person name="Gao Y.C."/>
            <person name="Liu J.Z."/>
            <person name="Shao H.Z."/>
            <person name="Wang X."/>
            <person name="Wang C.C."/>
            <person name="Yang T.C."/>
            <person name="Huo Q.B."/>
            <person name="Li W."/>
            <person name="Chen H.Y."/>
            <person name="Chen S.E."/>
            <person name="Zhou L.G."/>
            <person name="Ni X.B."/>
            <person name="Tian J.H."/>
            <person name="Sheng Y."/>
            <person name="Liu T."/>
            <person name="Pan Y.S."/>
            <person name="Xia L.Y."/>
            <person name="Li J."/>
            <person name="Zhao F."/>
            <person name="Cao W.C."/>
        </authorList>
    </citation>
    <scope>NUCLEOTIDE SEQUENCE</scope>
    <source>
        <strain evidence="2">Rsan-2018</strain>
    </source>
</reference>
<dbReference type="AlphaFoldDB" id="A0A9D4Q3K0"/>
<organism evidence="2 3">
    <name type="scientific">Rhipicephalus sanguineus</name>
    <name type="common">Brown dog tick</name>
    <name type="synonym">Ixodes sanguineus</name>
    <dbReference type="NCBI Taxonomy" id="34632"/>
    <lineage>
        <taxon>Eukaryota</taxon>
        <taxon>Metazoa</taxon>
        <taxon>Ecdysozoa</taxon>
        <taxon>Arthropoda</taxon>
        <taxon>Chelicerata</taxon>
        <taxon>Arachnida</taxon>
        <taxon>Acari</taxon>
        <taxon>Parasitiformes</taxon>
        <taxon>Ixodida</taxon>
        <taxon>Ixodoidea</taxon>
        <taxon>Ixodidae</taxon>
        <taxon>Rhipicephalinae</taxon>
        <taxon>Rhipicephalus</taxon>
        <taxon>Rhipicephalus</taxon>
    </lineage>
</organism>